<feature type="transmembrane region" description="Helical" evidence="5">
    <location>
        <begin position="236"/>
        <end position="256"/>
    </location>
</feature>
<accession>A0A2T3BDJ4</accession>
<organism evidence="6 7">
    <name type="scientific">Amorphotheca resinae ATCC 22711</name>
    <dbReference type="NCBI Taxonomy" id="857342"/>
    <lineage>
        <taxon>Eukaryota</taxon>
        <taxon>Fungi</taxon>
        <taxon>Dikarya</taxon>
        <taxon>Ascomycota</taxon>
        <taxon>Pezizomycotina</taxon>
        <taxon>Leotiomycetes</taxon>
        <taxon>Helotiales</taxon>
        <taxon>Amorphothecaceae</taxon>
        <taxon>Amorphotheca</taxon>
    </lineage>
</organism>
<gene>
    <name evidence="6" type="ORF">M430DRAFT_14750</name>
</gene>
<name>A0A2T3BDJ4_AMORE</name>
<evidence type="ECO:0000313" key="6">
    <source>
        <dbReference type="EMBL" id="PSS27479.1"/>
    </source>
</evidence>
<evidence type="ECO:0000256" key="2">
    <source>
        <dbReference type="ARBA" id="ARBA00022692"/>
    </source>
</evidence>
<evidence type="ECO:0000256" key="3">
    <source>
        <dbReference type="ARBA" id="ARBA00022989"/>
    </source>
</evidence>
<feature type="transmembrane region" description="Helical" evidence="5">
    <location>
        <begin position="43"/>
        <end position="64"/>
    </location>
</feature>
<sequence length="541" mass="58653">MTTLELPFDDEQSDEDAPLLLGPQPTVSRFRASIFHQINSPRIITFILFIIIFMLASGGSLMAIPALRFYEDVICHHYYADLQGEGHIWLGGDIDEDMCKGEEVQNQLNILVAGIQFLNAGIGLFVTVPYGLLADRIGRKLVLILSICGMFIGGCWNLSILYFWRVLPIRLLWLSPLSSLLGGGDAVCSMVFYAIGCDITTEANRANLFLLGRCAGLLAELIAPPVASALMPRSLWIPLLLGMTLMGLAVLPATLIPETLHLRVSRMAETSLGLSSEPRLPLDKATAFFTAIKTRAVEGLKTVHASASVLHSLPVLLLLITFIVNPFARQSIELALLYISKRFSWELSQVGFLLSLRAFVNFILLLIIVPAVSHYMTEGLYLSPTAKDLFLARASAILLVVGALLIAASSTVVFTIVGLVVWSLGTGFDALSRSLITTLVDREHIAQLYAAISIVETAGALAAGPTLAGLYSLGLKWKGTWTGLPFFGLATISFAGGLGVWCFGFLMKKQARQDMPYGDEDGEATLGETLFSEGIQGNRAL</sequence>
<keyword evidence="7" id="KW-1185">Reference proteome</keyword>
<reference evidence="6 7" key="1">
    <citation type="journal article" date="2018" name="New Phytol.">
        <title>Comparative genomics and transcriptomics depict ericoid mycorrhizal fungi as versatile saprotrophs and plant mutualists.</title>
        <authorList>
            <person name="Martino E."/>
            <person name="Morin E."/>
            <person name="Grelet G.A."/>
            <person name="Kuo A."/>
            <person name="Kohler A."/>
            <person name="Daghino S."/>
            <person name="Barry K.W."/>
            <person name="Cichocki N."/>
            <person name="Clum A."/>
            <person name="Dockter R.B."/>
            <person name="Hainaut M."/>
            <person name="Kuo R.C."/>
            <person name="LaButti K."/>
            <person name="Lindahl B.D."/>
            <person name="Lindquist E.A."/>
            <person name="Lipzen A."/>
            <person name="Khouja H.R."/>
            <person name="Magnuson J."/>
            <person name="Murat C."/>
            <person name="Ohm R.A."/>
            <person name="Singer S.W."/>
            <person name="Spatafora J.W."/>
            <person name="Wang M."/>
            <person name="Veneault-Fourrey C."/>
            <person name="Henrissat B."/>
            <person name="Grigoriev I.V."/>
            <person name="Martin F.M."/>
            <person name="Perotto S."/>
        </authorList>
    </citation>
    <scope>NUCLEOTIDE SEQUENCE [LARGE SCALE GENOMIC DNA]</scope>
    <source>
        <strain evidence="6 7">ATCC 22711</strain>
    </source>
</reference>
<dbReference type="InParanoid" id="A0A2T3BDJ4"/>
<dbReference type="Pfam" id="PF07690">
    <property type="entry name" value="MFS_1"/>
    <property type="match status" value="1"/>
</dbReference>
<dbReference type="AlphaFoldDB" id="A0A2T3BDJ4"/>
<dbReference type="SUPFAM" id="SSF103473">
    <property type="entry name" value="MFS general substrate transporter"/>
    <property type="match status" value="1"/>
</dbReference>
<protein>
    <recommendedName>
        <fullName evidence="8">Major facilitator superfamily (MFS) profile domain-containing protein</fullName>
    </recommendedName>
</protein>
<dbReference type="RefSeq" id="XP_024725004.1">
    <property type="nucleotide sequence ID" value="XM_024863068.1"/>
</dbReference>
<feature type="transmembrane region" description="Helical" evidence="5">
    <location>
        <begin position="309"/>
        <end position="328"/>
    </location>
</feature>
<feature type="transmembrane region" description="Helical" evidence="5">
    <location>
        <begin position="110"/>
        <end position="134"/>
    </location>
</feature>
<dbReference type="EMBL" id="KZ679006">
    <property type="protein sequence ID" value="PSS27479.1"/>
    <property type="molecule type" value="Genomic_DNA"/>
</dbReference>
<evidence type="ECO:0000313" key="7">
    <source>
        <dbReference type="Proteomes" id="UP000241818"/>
    </source>
</evidence>
<dbReference type="InterPro" id="IPR011701">
    <property type="entry name" value="MFS"/>
</dbReference>
<evidence type="ECO:0000256" key="5">
    <source>
        <dbReference type="SAM" id="Phobius"/>
    </source>
</evidence>
<evidence type="ECO:0000256" key="4">
    <source>
        <dbReference type="ARBA" id="ARBA00023136"/>
    </source>
</evidence>
<dbReference type="GeneID" id="36571149"/>
<dbReference type="Proteomes" id="UP000241818">
    <property type="component" value="Unassembled WGS sequence"/>
</dbReference>
<dbReference type="GO" id="GO:0016020">
    <property type="term" value="C:membrane"/>
    <property type="evidence" value="ECO:0007669"/>
    <property type="project" value="UniProtKB-SubCell"/>
</dbReference>
<feature type="transmembrane region" description="Helical" evidence="5">
    <location>
        <begin position="390"/>
        <end position="408"/>
    </location>
</feature>
<dbReference type="GO" id="GO:0022857">
    <property type="term" value="F:transmembrane transporter activity"/>
    <property type="evidence" value="ECO:0007669"/>
    <property type="project" value="InterPro"/>
</dbReference>
<evidence type="ECO:0000256" key="1">
    <source>
        <dbReference type="ARBA" id="ARBA00004141"/>
    </source>
</evidence>
<feature type="transmembrane region" description="Helical" evidence="5">
    <location>
        <begin position="141"/>
        <end position="164"/>
    </location>
</feature>
<dbReference type="OrthoDB" id="3026777at2759"/>
<feature type="transmembrane region" description="Helical" evidence="5">
    <location>
        <begin position="348"/>
        <end position="369"/>
    </location>
</feature>
<dbReference type="Gene3D" id="1.20.1250.20">
    <property type="entry name" value="MFS general substrate transporter like domains"/>
    <property type="match status" value="2"/>
</dbReference>
<feature type="transmembrane region" description="Helical" evidence="5">
    <location>
        <begin position="208"/>
        <end position="230"/>
    </location>
</feature>
<proteinExistence type="predicted"/>
<dbReference type="InterPro" id="IPR036259">
    <property type="entry name" value="MFS_trans_sf"/>
</dbReference>
<keyword evidence="4 5" id="KW-0472">Membrane</keyword>
<keyword evidence="2 5" id="KW-0812">Transmembrane</keyword>
<comment type="subcellular location">
    <subcellularLocation>
        <location evidence="1">Membrane</location>
        <topology evidence="1">Multi-pass membrane protein</topology>
    </subcellularLocation>
</comment>
<keyword evidence="3 5" id="KW-1133">Transmembrane helix</keyword>
<feature type="transmembrane region" description="Helical" evidence="5">
    <location>
        <begin position="414"/>
        <end position="436"/>
    </location>
</feature>
<feature type="transmembrane region" description="Helical" evidence="5">
    <location>
        <begin position="483"/>
        <end position="506"/>
    </location>
</feature>
<dbReference type="PANTHER" id="PTHR23507:SF1">
    <property type="entry name" value="FI18259P1-RELATED"/>
    <property type="match status" value="1"/>
</dbReference>
<feature type="transmembrane region" description="Helical" evidence="5">
    <location>
        <begin position="448"/>
        <end position="471"/>
    </location>
</feature>
<feature type="transmembrane region" description="Helical" evidence="5">
    <location>
        <begin position="176"/>
        <end position="196"/>
    </location>
</feature>
<dbReference type="PANTHER" id="PTHR23507">
    <property type="entry name" value="ZGC:174356"/>
    <property type="match status" value="1"/>
</dbReference>
<evidence type="ECO:0008006" key="8">
    <source>
        <dbReference type="Google" id="ProtNLM"/>
    </source>
</evidence>